<dbReference type="Gene3D" id="3.40.640.10">
    <property type="entry name" value="Type I PLP-dependent aspartate aminotransferase-like (Major domain)"/>
    <property type="match status" value="1"/>
</dbReference>
<dbReference type="Proteomes" id="UP000503278">
    <property type="component" value="Chromosome"/>
</dbReference>
<dbReference type="KEGG" id="mrob:HH214_20270"/>
<dbReference type="GO" id="GO:0043420">
    <property type="term" value="P:anthranilate metabolic process"/>
    <property type="evidence" value="ECO:0007669"/>
    <property type="project" value="TreeGrafter"/>
</dbReference>
<comment type="cofactor">
    <cofactor evidence="4 6">
        <name>pyridoxal 5'-phosphate</name>
        <dbReference type="ChEBI" id="CHEBI:597326"/>
    </cofactor>
</comment>
<evidence type="ECO:0000313" key="7">
    <source>
        <dbReference type="EMBL" id="QJD98043.1"/>
    </source>
</evidence>
<feature type="binding site" evidence="4">
    <location>
        <position position="274"/>
    </location>
    <ligand>
        <name>pyridoxal 5'-phosphate</name>
        <dbReference type="ChEBI" id="CHEBI:597326"/>
    </ligand>
</feature>
<comment type="function">
    <text evidence="4 6">Catalyzes the cleavage of L-kynurenine (L-Kyn) and L-3-hydroxykynurenine (L-3OHKyn) into anthranilic acid (AA) and 3-hydroxyanthranilic acid (3-OHAA), respectively.</text>
</comment>
<dbReference type="InterPro" id="IPR010111">
    <property type="entry name" value="Kynureninase"/>
</dbReference>
<dbReference type="UniPathway" id="UPA00334">
    <property type="reaction ID" value="UER00455"/>
</dbReference>
<dbReference type="EMBL" id="CP051682">
    <property type="protein sequence ID" value="QJD98043.1"/>
    <property type="molecule type" value="Genomic_DNA"/>
</dbReference>
<sequence length="427" mass="48276">MNYQNNIEFAQQLDQQDKLANFREKFLIPKHHQQDAIYLCGNSLGLQPKATYQYIQEQLAVWQNLAVEGWFQGSDPWLNYHQQLKKPLADMIGARPAEVTVMNSLTVNLHLLLVSFYQPTTKRFKILMEGGAFPSDQYAVESQVKFHGYAPQDAIIEVFPREGEETLRTEDILTAIQDNADELALVLFSGINYYTGQFFDLSSIAKAAHQAGAYVGFDLAHAAGNVPLALHDWEVDFACWCSYKYMNSGPGGISGIFVHEKHFTNSSLNRLAGWWGYRNDTRFKMAAGFEPETGAEGWQVSTSPILLMAAHKVALDIFNEAGSILPLRQKSIQLTGYLKFLIDEINQKAGNELFKVITPENEQERGCQLSIICKQKGKEIFDYLYSQGIIGDWREPDVIRLSPVPLYNSFTDVFRAGQHLAKAVDHF</sequence>
<evidence type="ECO:0000256" key="3">
    <source>
        <dbReference type="ARBA" id="ARBA00022898"/>
    </source>
</evidence>
<dbReference type="PANTHER" id="PTHR14084">
    <property type="entry name" value="KYNURENINASE"/>
    <property type="match status" value="1"/>
</dbReference>
<comment type="catalytic activity">
    <reaction evidence="6">
        <text>3-hydroxy-L-kynurenine + H2O = 3-hydroxyanthranilate + L-alanine + H(+)</text>
        <dbReference type="Rhea" id="RHEA:25143"/>
        <dbReference type="ChEBI" id="CHEBI:15377"/>
        <dbReference type="ChEBI" id="CHEBI:15378"/>
        <dbReference type="ChEBI" id="CHEBI:36559"/>
        <dbReference type="ChEBI" id="CHEBI:57972"/>
        <dbReference type="ChEBI" id="CHEBI:58125"/>
        <dbReference type="EC" id="3.7.1.3"/>
    </reaction>
</comment>
<keyword evidence="2 4" id="KW-0378">Hydrolase</keyword>
<accession>A0A7L5EAS9</accession>
<dbReference type="PANTHER" id="PTHR14084:SF0">
    <property type="entry name" value="KYNURENINASE"/>
    <property type="match status" value="1"/>
</dbReference>
<name>A0A7L5EAS9_9SPHI</name>
<dbReference type="GO" id="GO:0019441">
    <property type="term" value="P:L-tryptophan catabolic process to kynurenine"/>
    <property type="evidence" value="ECO:0007669"/>
    <property type="project" value="TreeGrafter"/>
</dbReference>
<dbReference type="AlphaFoldDB" id="A0A7L5EAS9"/>
<proteinExistence type="inferred from homology"/>
<dbReference type="HAMAP" id="MF_01970">
    <property type="entry name" value="Kynureninase"/>
    <property type="match status" value="1"/>
</dbReference>
<keyword evidence="8" id="KW-1185">Reference proteome</keyword>
<dbReference type="GO" id="GO:0097053">
    <property type="term" value="P:L-kynurenine catabolic process"/>
    <property type="evidence" value="ECO:0007669"/>
    <property type="project" value="UniProtKB-UniRule"/>
</dbReference>
<feature type="binding site" evidence="4">
    <location>
        <position position="106"/>
    </location>
    <ligand>
        <name>pyridoxal 5'-phosphate</name>
        <dbReference type="ChEBI" id="CHEBI:597326"/>
    </ligand>
</feature>
<feature type="binding site" evidence="4">
    <location>
        <position position="221"/>
    </location>
    <ligand>
        <name>pyridoxal 5'-phosphate</name>
        <dbReference type="ChEBI" id="CHEBI:597326"/>
    </ligand>
</feature>
<comment type="catalytic activity">
    <reaction evidence="4 6">
        <text>L-kynurenine + H2O = anthranilate + L-alanine + H(+)</text>
        <dbReference type="Rhea" id="RHEA:16813"/>
        <dbReference type="ChEBI" id="CHEBI:15377"/>
        <dbReference type="ChEBI" id="CHEBI:15378"/>
        <dbReference type="ChEBI" id="CHEBI:16567"/>
        <dbReference type="ChEBI" id="CHEBI:57959"/>
        <dbReference type="ChEBI" id="CHEBI:57972"/>
        <dbReference type="EC" id="3.7.1.3"/>
    </reaction>
</comment>
<dbReference type="GO" id="GO:0009435">
    <property type="term" value="P:NAD+ biosynthetic process"/>
    <property type="evidence" value="ECO:0007669"/>
    <property type="project" value="UniProtKB-UniRule"/>
</dbReference>
<feature type="modified residue" description="N6-(pyridoxal phosphate)lysine" evidence="4">
    <location>
        <position position="244"/>
    </location>
</feature>
<feature type="binding site" evidence="4">
    <location>
        <position position="302"/>
    </location>
    <ligand>
        <name>pyridoxal 5'-phosphate</name>
        <dbReference type="ChEBI" id="CHEBI:597326"/>
    </ligand>
</feature>
<dbReference type="RefSeq" id="WP_169610745.1">
    <property type="nucleotide sequence ID" value="NZ_CP051682.1"/>
</dbReference>
<evidence type="ECO:0000256" key="4">
    <source>
        <dbReference type="HAMAP-Rule" id="MF_01970"/>
    </source>
</evidence>
<dbReference type="InterPro" id="IPR015422">
    <property type="entry name" value="PyrdxlP-dep_Trfase_small"/>
</dbReference>
<dbReference type="GO" id="GO:0030429">
    <property type="term" value="F:kynureninase activity"/>
    <property type="evidence" value="ECO:0007669"/>
    <property type="project" value="UniProtKB-UniRule"/>
</dbReference>
<evidence type="ECO:0000256" key="1">
    <source>
        <dbReference type="ARBA" id="ARBA00022642"/>
    </source>
</evidence>
<dbReference type="GO" id="GO:0019805">
    <property type="term" value="P:quinolinate biosynthetic process"/>
    <property type="evidence" value="ECO:0007669"/>
    <property type="project" value="UniProtKB-UniRule"/>
</dbReference>
<reference evidence="7 8" key="1">
    <citation type="submission" date="2020-04" db="EMBL/GenBank/DDBJ databases">
        <title>Genome sequencing of novel species.</title>
        <authorList>
            <person name="Heo J."/>
            <person name="Kim S.-J."/>
            <person name="Kim J.-S."/>
            <person name="Hong S.-B."/>
            <person name="Kwon S.-W."/>
        </authorList>
    </citation>
    <scope>NUCLEOTIDE SEQUENCE [LARGE SCALE GENOMIC DNA]</scope>
    <source>
        <strain evidence="7 8">F39-2</strain>
    </source>
</reference>
<protein>
    <recommendedName>
        <fullName evidence="4 5">Kynureninase</fullName>
        <ecNumber evidence="4 5">3.7.1.3</ecNumber>
    </recommendedName>
    <alternativeName>
        <fullName evidence="4">L-kynurenine hydrolase</fullName>
    </alternativeName>
</protein>
<comment type="caution">
    <text evidence="4">Lacks conserved residue(s) required for the propagation of feature annotation.</text>
</comment>
<dbReference type="GO" id="GO:0005737">
    <property type="term" value="C:cytoplasm"/>
    <property type="evidence" value="ECO:0007669"/>
    <property type="project" value="UniProtKB-UniRule"/>
</dbReference>
<dbReference type="FunFam" id="3.40.640.10:FF:000031">
    <property type="entry name" value="Kynureninase"/>
    <property type="match status" value="1"/>
</dbReference>
<feature type="binding site" evidence="4">
    <location>
        <position position="218"/>
    </location>
    <ligand>
        <name>pyridoxal 5'-phosphate</name>
        <dbReference type="ChEBI" id="CHEBI:597326"/>
    </ligand>
</feature>
<evidence type="ECO:0000256" key="6">
    <source>
        <dbReference type="PIRNR" id="PIRNR038800"/>
    </source>
</evidence>
<dbReference type="InterPro" id="IPR015424">
    <property type="entry name" value="PyrdxlP-dep_Trfase"/>
</dbReference>
<dbReference type="EC" id="3.7.1.3" evidence="4 5"/>
<dbReference type="NCBIfam" id="TIGR01814">
    <property type="entry name" value="kynureninase"/>
    <property type="match status" value="1"/>
</dbReference>
<dbReference type="UniPathway" id="UPA00253">
    <property type="reaction ID" value="UER00329"/>
</dbReference>
<comment type="subunit">
    <text evidence="4 6">Homodimer.</text>
</comment>
<evidence type="ECO:0000256" key="5">
    <source>
        <dbReference type="NCBIfam" id="TIGR01814"/>
    </source>
</evidence>
<feature type="binding site" evidence="4">
    <location>
        <position position="105"/>
    </location>
    <ligand>
        <name>pyridoxal 5'-phosphate</name>
        <dbReference type="ChEBI" id="CHEBI:597326"/>
    </ligand>
</feature>
<dbReference type="Gene3D" id="3.90.1150.10">
    <property type="entry name" value="Aspartate Aminotransferase, domain 1"/>
    <property type="match status" value="1"/>
</dbReference>
<dbReference type="SUPFAM" id="SSF53383">
    <property type="entry name" value="PLP-dependent transferases"/>
    <property type="match status" value="1"/>
</dbReference>
<evidence type="ECO:0000256" key="2">
    <source>
        <dbReference type="ARBA" id="ARBA00022801"/>
    </source>
</evidence>
<feature type="binding site" evidence="4">
    <location>
        <begin position="133"/>
        <end position="136"/>
    </location>
    <ligand>
        <name>pyridoxal 5'-phosphate</name>
        <dbReference type="ChEBI" id="CHEBI:597326"/>
    </ligand>
</feature>
<keyword evidence="1 4" id="KW-0662">Pyridine nucleotide biosynthesis</keyword>
<dbReference type="Pfam" id="PF22580">
    <property type="entry name" value="KYNU_C"/>
    <property type="match status" value="1"/>
</dbReference>
<comment type="similarity">
    <text evidence="4 6">Belongs to the kynureninase family.</text>
</comment>
<dbReference type="PIRSF" id="PIRSF038800">
    <property type="entry name" value="KYNU"/>
    <property type="match status" value="1"/>
</dbReference>
<comment type="pathway">
    <text evidence="4 6">Amino-acid degradation; L-kynurenine degradation; L-alanine and anthranilate from L-kynurenine: step 1/1.</text>
</comment>
<organism evidence="7 8">
    <name type="scientific">Mucilaginibacter robiniae</name>
    <dbReference type="NCBI Taxonomy" id="2728022"/>
    <lineage>
        <taxon>Bacteria</taxon>
        <taxon>Pseudomonadati</taxon>
        <taxon>Bacteroidota</taxon>
        <taxon>Sphingobacteriia</taxon>
        <taxon>Sphingobacteriales</taxon>
        <taxon>Sphingobacteriaceae</taxon>
        <taxon>Mucilaginibacter</taxon>
    </lineage>
</organism>
<evidence type="ECO:0000313" key="8">
    <source>
        <dbReference type="Proteomes" id="UP000503278"/>
    </source>
</evidence>
<dbReference type="GO" id="GO:0030170">
    <property type="term" value="F:pyridoxal phosphate binding"/>
    <property type="evidence" value="ECO:0007669"/>
    <property type="project" value="UniProtKB-UniRule"/>
</dbReference>
<comment type="pathway">
    <text evidence="4 6">Cofactor biosynthesis; NAD(+) biosynthesis; quinolinate from L-kynurenine: step 2/3.</text>
</comment>
<keyword evidence="3 4" id="KW-0663">Pyridoxal phosphate</keyword>
<dbReference type="InterPro" id="IPR015421">
    <property type="entry name" value="PyrdxlP-dep_Trfase_major"/>
</dbReference>
<feature type="binding site" evidence="4">
    <location>
        <position position="243"/>
    </location>
    <ligand>
        <name>pyridoxal 5'-phosphate</name>
        <dbReference type="ChEBI" id="CHEBI:597326"/>
    </ligand>
</feature>
<gene>
    <name evidence="4 7" type="primary">kynU</name>
    <name evidence="7" type="ORF">HH214_20270</name>
</gene>